<dbReference type="EMBL" id="JAEFBK010000011">
    <property type="protein sequence ID" value="KAG7549603.1"/>
    <property type="molecule type" value="Genomic_DNA"/>
</dbReference>
<name>A0A8T1YTU0_9BRAS</name>
<accession>A0A8T1YTU0</accession>
<proteinExistence type="predicted"/>
<feature type="region of interest" description="Disordered" evidence="1">
    <location>
        <begin position="42"/>
        <end position="70"/>
    </location>
</feature>
<sequence length="100" mass="10822">MLAGLKGRLLVALVGIRDLVDENGKAAGEIEGGGLRVIAVSAEDHDGSMEGSSGEDPPQGLRELDQHYSPRRSRRRNLLVCSVLQRTREARAQVLSMEIS</sequence>
<comment type="caution">
    <text evidence="2">The sequence shown here is derived from an EMBL/GenBank/DDBJ whole genome shotgun (WGS) entry which is preliminary data.</text>
</comment>
<evidence type="ECO:0000313" key="3">
    <source>
        <dbReference type="Proteomes" id="UP000694240"/>
    </source>
</evidence>
<evidence type="ECO:0000313" key="2">
    <source>
        <dbReference type="EMBL" id="KAG7549603.1"/>
    </source>
</evidence>
<dbReference type="AlphaFoldDB" id="A0A8T1YTU0"/>
<evidence type="ECO:0000256" key="1">
    <source>
        <dbReference type="SAM" id="MobiDB-lite"/>
    </source>
</evidence>
<gene>
    <name evidence="2" type="ORF">ISN45_Aa06g004650</name>
</gene>
<reference evidence="2 3" key="1">
    <citation type="submission" date="2020-12" db="EMBL/GenBank/DDBJ databases">
        <title>Concerted genomic and epigenomic changes stabilize Arabidopsis allopolyploids.</title>
        <authorList>
            <person name="Chen Z."/>
        </authorList>
    </citation>
    <scope>NUCLEOTIDE SEQUENCE [LARGE SCALE GENOMIC DNA]</scope>
    <source>
        <strain evidence="2">Allo738</strain>
        <tissue evidence="2">Leaf</tissue>
    </source>
</reference>
<organism evidence="2 3">
    <name type="scientific">Arabidopsis thaliana x Arabidopsis arenosa</name>
    <dbReference type="NCBI Taxonomy" id="1240361"/>
    <lineage>
        <taxon>Eukaryota</taxon>
        <taxon>Viridiplantae</taxon>
        <taxon>Streptophyta</taxon>
        <taxon>Embryophyta</taxon>
        <taxon>Tracheophyta</taxon>
        <taxon>Spermatophyta</taxon>
        <taxon>Magnoliopsida</taxon>
        <taxon>eudicotyledons</taxon>
        <taxon>Gunneridae</taxon>
        <taxon>Pentapetalae</taxon>
        <taxon>rosids</taxon>
        <taxon>malvids</taxon>
        <taxon>Brassicales</taxon>
        <taxon>Brassicaceae</taxon>
        <taxon>Camelineae</taxon>
        <taxon>Arabidopsis</taxon>
    </lineage>
</organism>
<dbReference type="Proteomes" id="UP000694240">
    <property type="component" value="Chromosome 11"/>
</dbReference>
<keyword evidence="3" id="KW-1185">Reference proteome</keyword>
<protein>
    <submittedName>
        <fullName evidence="2">Uncharacterized protein</fullName>
    </submittedName>
</protein>